<sequence length="106" mass="11786">MNGGLFQAISCCGRRGTALVDSSPVPVAFVALVLEVWDSTTEVGGGPMEEDVLYRQRDIGDTIVGKSFNELRALYLKWVFMWTFKLSLREKYRPQTSHGNGLSPLC</sequence>
<dbReference type="AlphaFoldDB" id="A0A0V0ZUL9"/>
<protein>
    <submittedName>
        <fullName evidence="1">Uncharacterized protein</fullName>
    </submittedName>
</protein>
<proteinExistence type="predicted"/>
<gene>
    <name evidence="1" type="ORF">T12_14319</name>
</gene>
<accession>A0A0V0ZUL9</accession>
<evidence type="ECO:0000313" key="2">
    <source>
        <dbReference type="Proteomes" id="UP000054783"/>
    </source>
</evidence>
<reference evidence="1 2" key="1">
    <citation type="submission" date="2015-01" db="EMBL/GenBank/DDBJ databases">
        <title>Evolution of Trichinella species and genotypes.</title>
        <authorList>
            <person name="Korhonen P.K."/>
            <person name="Edoardo P."/>
            <person name="Giuseppe L.R."/>
            <person name="Gasser R.B."/>
        </authorList>
    </citation>
    <scope>NUCLEOTIDE SEQUENCE [LARGE SCALE GENOMIC DNA]</scope>
    <source>
        <strain evidence="1">ISS2496</strain>
    </source>
</reference>
<organism evidence="1 2">
    <name type="scientific">Trichinella patagoniensis</name>
    <dbReference type="NCBI Taxonomy" id="990121"/>
    <lineage>
        <taxon>Eukaryota</taxon>
        <taxon>Metazoa</taxon>
        <taxon>Ecdysozoa</taxon>
        <taxon>Nematoda</taxon>
        <taxon>Enoplea</taxon>
        <taxon>Dorylaimia</taxon>
        <taxon>Trichinellida</taxon>
        <taxon>Trichinellidae</taxon>
        <taxon>Trichinella</taxon>
    </lineage>
</organism>
<dbReference type="Proteomes" id="UP000054783">
    <property type="component" value="Unassembled WGS sequence"/>
</dbReference>
<name>A0A0V0ZUL9_9BILA</name>
<keyword evidence="2" id="KW-1185">Reference proteome</keyword>
<dbReference type="EMBL" id="JYDQ01000083">
    <property type="protein sequence ID" value="KRY16157.1"/>
    <property type="molecule type" value="Genomic_DNA"/>
</dbReference>
<evidence type="ECO:0000313" key="1">
    <source>
        <dbReference type="EMBL" id="KRY16157.1"/>
    </source>
</evidence>
<comment type="caution">
    <text evidence="1">The sequence shown here is derived from an EMBL/GenBank/DDBJ whole genome shotgun (WGS) entry which is preliminary data.</text>
</comment>